<evidence type="ECO:0000259" key="17">
    <source>
        <dbReference type="PROSITE" id="PS51066"/>
    </source>
</evidence>
<comment type="catalytic activity">
    <reaction evidence="1">
        <text>Hydrolysis of DNA containing ring-opened 7-methylguanine residues, releasing 2,6-diamino-4-hydroxy-5-(N-methyl)formamidopyrimidine.</text>
        <dbReference type="EC" id="3.2.2.23"/>
    </reaction>
</comment>
<dbReference type="CDD" id="cd08966">
    <property type="entry name" value="EcFpg-like_N"/>
    <property type="match status" value="1"/>
</dbReference>
<dbReference type="GO" id="GO:0003684">
    <property type="term" value="F:damaged DNA binding"/>
    <property type="evidence" value="ECO:0007669"/>
    <property type="project" value="InterPro"/>
</dbReference>
<evidence type="ECO:0000256" key="2">
    <source>
        <dbReference type="ARBA" id="ARBA00001947"/>
    </source>
</evidence>
<evidence type="ECO:0000256" key="16">
    <source>
        <dbReference type="PROSITE-ProRule" id="PRU00391"/>
    </source>
</evidence>
<dbReference type="PROSITE" id="PS01242">
    <property type="entry name" value="ZF_FPG_1"/>
    <property type="match status" value="1"/>
</dbReference>
<evidence type="ECO:0000256" key="15">
    <source>
        <dbReference type="ARBA" id="ARBA00044632"/>
    </source>
</evidence>
<dbReference type="FunFam" id="1.10.8.50:FF:000003">
    <property type="entry name" value="Formamidopyrimidine-DNA glycosylase"/>
    <property type="match status" value="1"/>
</dbReference>
<dbReference type="InterPro" id="IPR012319">
    <property type="entry name" value="FPG_cat"/>
</dbReference>
<evidence type="ECO:0000256" key="11">
    <source>
        <dbReference type="ARBA" id="ARBA00023204"/>
    </source>
</evidence>
<dbReference type="InterPro" id="IPR010663">
    <property type="entry name" value="Znf_FPG/IleRS"/>
</dbReference>
<protein>
    <submittedName>
        <fullName evidence="19">Uncharacterized protein</fullName>
    </submittedName>
</protein>
<evidence type="ECO:0000256" key="13">
    <source>
        <dbReference type="ARBA" id="ARBA00023268"/>
    </source>
</evidence>
<dbReference type="Pfam" id="PF06831">
    <property type="entry name" value="H2TH"/>
    <property type="match status" value="1"/>
</dbReference>
<evidence type="ECO:0000256" key="1">
    <source>
        <dbReference type="ARBA" id="ARBA00001668"/>
    </source>
</evidence>
<dbReference type="Gene3D" id="3.20.190.10">
    <property type="entry name" value="MutM-like, N-terminal"/>
    <property type="match status" value="1"/>
</dbReference>
<dbReference type="InterPro" id="IPR015887">
    <property type="entry name" value="DNA_glyclase_Znf_dom_DNA_BS"/>
</dbReference>
<dbReference type="GO" id="GO:0006284">
    <property type="term" value="P:base-excision repair"/>
    <property type="evidence" value="ECO:0007669"/>
    <property type="project" value="InterPro"/>
</dbReference>
<dbReference type="SMART" id="SM00898">
    <property type="entry name" value="Fapy_DNA_glyco"/>
    <property type="match status" value="1"/>
</dbReference>
<dbReference type="GO" id="GO:0034039">
    <property type="term" value="F:8-oxo-7,8-dihydroguanine DNA N-glycosylase activity"/>
    <property type="evidence" value="ECO:0007669"/>
    <property type="project" value="TreeGrafter"/>
</dbReference>
<dbReference type="InterPro" id="IPR000214">
    <property type="entry name" value="Znf_DNA_glyclase/AP_lyase"/>
</dbReference>
<comment type="subunit">
    <text evidence="4">Monomer.</text>
</comment>
<dbReference type="AlphaFoldDB" id="A0A1F6A3H0"/>
<dbReference type="Pfam" id="PF01149">
    <property type="entry name" value="Fapy_DNA_glyco"/>
    <property type="match status" value="1"/>
</dbReference>
<keyword evidence="11" id="KW-0234">DNA repair</keyword>
<evidence type="ECO:0000256" key="10">
    <source>
        <dbReference type="ARBA" id="ARBA00023125"/>
    </source>
</evidence>
<keyword evidence="14" id="KW-0326">Glycosidase</keyword>
<dbReference type="GO" id="GO:0008270">
    <property type="term" value="F:zinc ion binding"/>
    <property type="evidence" value="ECO:0007669"/>
    <property type="project" value="UniProtKB-KW"/>
</dbReference>
<dbReference type="InterPro" id="IPR010979">
    <property type="entry name" value="Ribosomal_uS13-like_H2TH"/>
</dbReference>
<evidence type="ECO:0000256" key="8">
    <source>
        <dbReference type="ARBA" id="ARBA00022801"/>
    </source>
</evidence>
<evidence type="ECO:0000256" key="5">
    <source>
        <dbReference type="ARBA" id="ARBA00022723"/>
    </source>
</evidence>
<evidence type="ECO:0000256" key="9">
    <source>
        <dbReference type="ARBA" id="ARBA00022833"/>
    </source>
</evidence>
<dbReference type="SUPFAM" id="SSF81624">
    <property type="entry name" value="N-terminal domain of MutM-like DNA repair proteins"/>
    <property type="match status" value="1"/>
</dbReference>
<evidence type="ECO:0000259" key="18">
    <source>
        <dbReference type="PROSITE" id="PS51068"/>
    </source>
</evidence>
<evidence type="ECO:0000256" key="14">
    <source>
        <dbReference type="ARBA" id="ARBA00023295"/>
    </source>
</evidence>
<dbReference type="PROSITE" id="PS51068">
    <property type="entry name" value="FPG_CAT"/>
    <property type="match status" value="1"/>
</dbReference>
<dbReference type="SMART" id="SM01232">
    <property type="entry name" value="H2TH"/>
    <property type="match status" value="1"/>
</dbReference>
<keyword evidence="12" id="KW-0456">Lyase</keyword>
<feature type="domain" description="FPG-type" evidence="17">
    <location>
        <begin position="269"/>
        <end position="303"/>
    </location>
</feature>
<dbReference type="EMBL" id="MFJK01000008">
    <property type="protein sequence ID" value="OGG19209.1"/>
    <property type="molecule type" value="Genomic_DNA"/>
</dbReference>
<organism evidence="19 20">
    <name type="scientific">Candidatus Gottesmanbacteria bacterium RIFCSPHIGHO2_01_FULL_47_48</name>
    <dbReference type="NCBI Taxonomy" id="1798381"/>
    <lineage>
        <taxon>Bacteria</taxon>
        <taxon>Candidatus Gottesmaniibacteriota</taxon>
    </lineage>
</organism>
<dbReference type="STRING" id="1798381.A2721_00020"/>
<comment type="caution">
    <text evidence="19">The sequence shown here is derived from an EMBL/GenBank/DDBJ whole genome shotgun (WGS) entry which is preliminary data.</text>
</comment>
<evidence type="ECO:0000256" key="7">
    <source>
        <dbReference type="ARBA" id="ARBA00022771"/>
    </source>
</evidence>
<reference evidence="19 20" key="1">
    <citation type="journal article" date="2016" name="Nat. Commun.">
        <title>Thousands of microbial genomes shed light on interconnected biogeochemical processes in an aquifer system.</title>
        <authorList>
            <person name="Anantharaman K."/>
            <person name="Brown C.T."/>
            <person name="Hug L.A."/>
            <person name="Sharon I."/>
            <person name="Castelle C.J."/>
            <person name="Probst A.J."/>
            <person name="Thomas B.C."/>
            <person name="Singh A."/>
            <person name="Wilkins M.J."/>
            <person name="Karaoz U."/>
            <person name="Brodie E.L."/>
            <person name="Williams K.H."/>
            <person name="Hubbard S.S."/>
            <person name="Banfield J.F."/>
        </authorList>
    </citation>
    <scope>NUCLEOTIDE SEQUENCE [LARGE SCALE GENOMIC DNA]</scope>
</reference>
<evidence type="ECO:0000256" key="3">
    <source>
        <dbReference type="ARBA" id="ARBA00009409"/>
    </source>
</evidence>
<evidence type="ECO:0000256" key="12">
    <source>
        <dbReference type="ARBA" id="ARBA00023239"/>
    </source>
</evidence>
<dbReference type="PROSITE" id="PS51066">
    <property type="entry name" value="ZF_FPG_2"/>
    <property type="match status" value="1"/>
</dbReference>
<dbReference type="InterPro" id="IPR015886">
    <property type="entry name" value="H2TH_FPG"/>
</dbReference>
<keyword evidence="5" id="KW-0479">Metal-binding</keyword>
<dbReference type="SUPFAM" id="SSF46946">
    <property type="entry name" value="S13-like H2TH domain"/>
    <property type="match status" value="1"/>
</dbReference>
<sequence>MPELPEVETIRTQLADRLIGKEIVDVSVRLPKIFEGDPKKIIGAKITDVLRRAKIVIIKLDNELNIVVHLKMTGQLVYGEARTDQGNRGTTGGQGNQIIAETISFSQGIPFAGFSLPAKTTHVIFELSGGVLFFNDMRQFGWIRIMSNEQLAIINEKYGPEPFSKDFTVEHLKKILANWGRPVKLLLLEQSKIAGIGNIYANEALWCAEISPMHRGRDLVKDHPEKIAQLYECIKKVLEMGLKYGGSSAADEAFVNAEGKPGKMQEHFVVYQKNGQMCPRCGGEIKVSRIGGRGTFFCPKCQK</sequence>
<dbReference type="SUPFAM" id="SSF57716">
    <property type="entry name" value="Glucocorticoid receptor-like (DNA-binding domain)"/>
    <property type="match status" value="1"/>
</dbReference>
<dbReference type="Proteomes" id="UP000177871">
    <property type="component" value="Unassembled WGS sequence"/>
</dbReference>
<comment type="cofactor">
    <cofactor evidence="2">
        <name>Zn(2+)</name>
        <dbReference type="ChEBI" id="CHEBI:29105"/>
    </cofactor>
</comment>
<evidence type="ECO:0000256" key="6">
    <source>
        <dbReference type="ARBA" id="ARBA00022763"/>
    </source>
</evidence>
<evidence type="ECO:0000256" key="4">
    <source>
        <dbReference type="ARBA" id="ARBA00011245"/>
    </source>
</evidence>
<keyword evidence="9" id="KW-0862">Zinc</keyword>
<keyword evidence="13" id="KW-0511">Multifunctional enzyme</keyword>
<dbReference type="PANTHER" id="PTHR22993">
    <property type="entry name" value="FORMAMIDOPYRIMIDINE-DNA GLYCOSYLASE"/>
    <property type="match status" value="1"/>
</dbReference>
<keyword evidence="8" id="KW-0378">Hydrolase</keyword>
<dbReference type="Pfam" id="PF06827">
    <property type="entry name" value="zf-FPG_IleRS"/>
    <property type="match status" value="1"/>
</dbReference>
<proteinExistence type="inferred from homology"/>
<comment type="similarity">
    <text evidence="3">Belongs to the FPG family.</text>
</comment>
<keyword evidence="6" id="KW-0227">DNA damage</keyword>
<feature type="domain" description="Formamidopyrimidine-DNA glycosylase catalytic" evidence="18">
    <location>
        <begin position="2"/>
        <end position="141"/>
    </location>
</feature>
<keyword evidence="10" id="KW-0238">DNA-binding</keyword>
<evidence type="ECO:0000313" key="20">
    <source>
        <dbReference type="Proteomes" id="UP000177871"/>
    </source>
</evidence>
<accession>A0A1F6A3H0</accession>
<dbReference type="NCBIfam" id="NF002211">
    <property type="entry name" value="PRK01103.1"/>
    <property type="match status" value="1"/>
</dbReference>
<keyword evidence="7 16" id="KW-0863">Zinc-finger</keyword>
<dbReference type="Gene3D" id="1.10.8.50">
    <property type="match status" value="1"/>
</dbReference>
<dbReference type="InterPro" id="IPR020629">
    <property type="entry name" value="FPG_Glyclase"/>
</dbReference>
<dbReference type="InterPro" id="IPR035937">
    <property type="entry name" value="FPG_N"/>
</dbReference>
<name>A0A1F6A3H0_9BACT</name>
<dbReference type="PANTHER" id="PTHR22993:SF9">
    <property type="entry name" value="FORMAMIDOPYRIMIDINE-DNA GLYCOSYLASE"/>
    <property type="match status" value="1"/>
</dbReference>
<evidence type="ECO:0000313" key="19">
    <source>
        <dbReference type="EMBL" id="OGG19209.1"/>
    </source>
</evidence>
<gene>
    <name evidence="19" type="ORF">A2721_00020</name>
</gene>
<comment type="catalytic activity">
    <reaction evidence="15">
        <text>2'-deoxyribonucleotide-(2'-deoxyribose 5'-phosphate)-2'-deoxyribonucleotide-DNA = a 3'-end 2'-deoxyribonucleotide-(2,3-dehydro-2,3-deoxyribose 5'-phosphate)-DNA + a 5'-end 5'-phospho-2'-deoxyribonucleoside-DNA + H(+)</text>
        <dbReference type="Rhea" id="RHEA:66592"/>
        <dbReference type="Rhea" id="RHEA-COMP:13180"/>
        <dbReference type="Rhea" id="RHEA-COMP:16897"/>
        <dbReference type="Rhea" id="RHEA-COMP:17067"/>
        <dbReference type="ChEBI" id="CHEBI:15378"/>
        <dbReference type="ChEBI" id="CHEBI:136412"/>
        <dbReference type="ChEBI" id="CHEBI:157695"/>
        <dbReference type="ChEBI" id="CHEBI:167181"/>
        <dbReference type="EC" id="4.2.99.18"/>
    </reaction>
</comment>
<dbReference type="GO" id="GO:0140078">
    <property type="term" value="F:class I DNA-(apurinic or apyrimidinic site) endonuclease activity"/>
    <property type="evidence" value="ECO:0007669"/>
    <property type="project" value="UniProtKB-EC"/>
</dbReference>